<dbReference type="Gene3D" id="3.30.465.10">
    <property type="match status" value="1"/>
</dbReference>
<dbReference type="PROSITE" id="PS51387">
    <property type="entry name" value="FAD_PCMH"/>
    <property type="match status" value="1"/>
</dbReference>
<dbReference type="GO" id="GO:0071949">
    <property type="term" value="F:FAD binding"/>
    <property type="evidence" value="ECO:0007669"/>
    <property type="project" value="InterPro"/>
</dbReference>
<evidence type="ECO:0000256" key="4">
    <source>
        <dbReference type="ARBA" id="ARBA00023002"/>
    </source>
</evidence>
<dbReference type="EMBL" id="VIFY01000048">
    <property type="protein sequence ID" value="TQB73256.1"/>
    <property type="molecule type" value="Genomic_DNA"/>
</dbReference>
<evidence type="ECO:0000313" key="7">
    <source>
        <dbReference type="EMBL" id="TQB73256.1"/>
    </source>
</evidence>
<comment type="similarity">
    <text evidence="1">Belongs to the oxygen-dependent FAD-linked oxidoreductase family.</text>
</comment>
<organism evidence="7 8">
    <name type="scientific">Monascus purpureus</name>
    <name type="common">Red mold</name>
    <name type="synonym">Monascus anka</name>
    <dbReference type="NCBI Taxonomy" id="5098"/>
    <lineage>
        <taxon>Eukaryota</taxon>
        <taxon>Fungi</taxon>
        <taxon>Dikarya</taxon>
        <taxon>Ascomycota</taxon>
        <taxon>Pezizomycotina</taxon>
        <taxon>Eurotiomycetes</taxon>
        <taxon>Eurotiomycetidae</taxon>
        <taxon>Eurotiales</taxon>
        <taxon>Aspergillaceae</taxon>
        <taxon>Monascus</taxon>
    </lineage>
</organism>
<evidence type="ECO:0000256" key="5">
    <source>
        <dbReference type="SAM" id="SignalP"/>
    </source>
</evidence>
<evidence type="ECO:0000256" key="1">
    <source>
        <dbReference type="ARBA" id="ARBA00005466"/>
    </source>
</evidence>
<proteinExistence type="inferred from homology"/>
<comment type="caution">
    <text evidence="7">The sequence shown here is derived from an EMBL/GenBank/DDBJ whole genome shotgun (WGS) entry which is preliminary data.</text>
</comment>
<dbReference type="SUPFAM" id="SSF56176">
    <property type="entry name" value="FAD-binding/transporter-associated domain-like"/>
    <property type="match status" value="1"/>
</dbReference>
<keyword evidence="3" id="KW-0274">FAD</keyword>
<keyword evidence="4" id="KW-0560">Oxidoreductase</keyword>
<dbReference type="Pfam" id="PF01565">
    <property type="entry name" value="FAD_binding_4"/>
    <property type="match status" value="1"/>
</dbReference>
<keyword evidence="2" id="KW-0285">Flavoprotein</keyword>
<feature type="domain" description="FAD-binding PCMH-type" evidence="6">
    <location>
        <begin position="70"/>
        <end position="247"/>
    </location>
</feature>
<evidence type="ECO:0000313" key="8">
    <source>
        <dbReference type="Proteomes" id="UP000319663"/>
    </source>
</evidence>
<evidence type="ECO:0000256" key="2">
    <source>
        <dbReference type="ARBA" id="ARBA00022630"/>
    </source>
</evidence>
<dbReference type="AlphaFoldDB" id="A0A507QZ29"/>
<evidence type="ECO:0000256" key="3">
    <source>
        <dbReference type="ARBA" id="ARBA00022827"/>
    </source>
</evidence>
<feature type="chain" id="PRO_5021189327" description="FAD-binding PCMH-type domain-containing protein" evidence="5">
    <location>
        <begin position="21"/>
        <end position="531"/>
    </location>
</feature>
<dbReference type="InterPro" id="IPR050416">
    <property type="entry name" value="FAD-linked_Oxidoreductase"/>
</dbReference>
<dbReference type="GO" id="GO:0016491">
    <property type="term" value="F:oxidoreductase activity"/>
    <property type="evidence" value="ECO:0007669"/>
    <property type="project" value="UniProtKB-KW"/>
</dbReference>
<keyword evidence="8" id="KW-1185">Reference proteome</keyword>
<evidence type="ECO:0000259" key="6">
    <source>
        <dbReference type="PROSITE" id="PS51387"/>
    </source>
</evidence>
<keyword evidence="5" id="KW-0732">Signal</keyword>
<dbReference type="PANTHER" id="PTHR42973">
    <property type="entry name" value="BINDING OXIDOREDUCTASE, PUTATIVE (AFU_ORTHOLOGUE AFUA_1G17690)-RELATED"/>
    <property type="match status" value="1"/>
</dbReference>
<dbReference type="Proteomes" id="UP000319663">
    <property type="component" value="Unassembled WGS sequence"/>
</dbReference>
<dbReference type="STRING" id="5098.A0A507QZ29"/>
<dbReference type="InterPro" id="IPR006094">
    <property type="entry name" value="Oxid_FAD_bind_N"/>
</dbReference>
<feature type="signal peptide" evidence="5">
    <location>
        <begin position="1"/>
        <end position="20"/>
    </location>
</feature>
<dbReference type="InterPro" id="IPR036318">
    <property type="entry name" value="FAD-bd_PCMH-like_sf"/>
</dbReference>
<dbReference type="InterPro" id="IPR016169">
    <property type="entry name" value="FAD-bd_PCMH_sub2"/>
</dbReference>
<reference evidence="7 8" key="1">
    <citation type="submission" date="2019-06" db="EMBL/GenBank/DDBJ databases">
        <title>Wine fermentation using esterase from Monascus purpureus.</title>
        <authorList>
            <person name="Geng C."/>
            <person name="Zhang Y."/>
        </authorList>
    </citation>
    <scope>NUCLEOTIDE SEQUENCE [LARGE SCALE GENOMIC DNA]</scope>
    <source>
        <strain evidence="7">HQ1</strain>
    </source>
</reference>
<sequence length="531" mass="57291">MKFAALLSILSASIVLASVADDTAAVCAYLHSNFPDRTAWDPLNPHAIESIFNAAAYANTITHYWNGANGLNRPLCIFFPSSAEEVSAGVKQLNKYPNVQFALKSGGHNFNKGISSTNGGILFSFNENLSSVSRSEDGNSFLVGPSARWGDIYNVSTKANQIVVGGRLANIGVAGLVLGVGINMDTSVLTVPRGLACDNVINFEVVLPNGTIANANKTSNPDLWWALKGGGNRFGIVTKLTLQAHPAGVNGQVWGGIRLYSADDRQEIFRAISNFIREYPDPKAAVIPTFDFGLPNAAISSPALFFFYDGPSPPANAFAGIENIKALTDTTGTTTYNQLTSEAGGGKIYGINAAARVNTFPNMSPDRTSQLFEDHWDLYKAYTKNDSSKNIDIQISTFTTQPLSVRIARASAQQGGNALGLDPASGDRIWVENDLIWLNPTCDDTCPGYLREMTDDVNTAFYSRFKGEKPTNYESGDVGFISANPLFMNDAADYQDVYASYGATNHARLQQIAKEYDPTGFMNRQGGWPLG</sequence>
<dbReference type="PANTHER" id="PTHR42973:SF13">
    <property type="entry name" value="FAD-BINDING PCMH-TYPE DOMAIN-CONTAINING PROTEIN"/>
    <property type="match status" value="1"/>
</dbReference>
<accession>A0A507QZ29</accession>
<dbReference type="InterPro" id="IPR016166">
    <property type="entry name" value="FAD-bd_PCMH"/>
</dbReference>
<name>A0A507QZ29_MONPU</name>
<protein>
    <recommendedName>
        <fullName evidence="6">FAD-binding PCMH-type domain-containing protein</fullName>
    </recommendedName>
</protein>
<gene>
    <name evidence="7" type="ORF">MPDQ_006001</name>
</gene>